<protein>
    <submittedName>
        <fullName evidence="1">RCG45770</fullName>
    </submittedName>
</protein>
<feature type="non-terminal residue" evidence="1">
    <location>
        <position position="58"/>
    </location>
</feature>
<evidence type="ECO:0000313" key="1">
    <source>
        <dbReference type="EMBL" id="EDL93299.1"/>
    </source>
</evidence>
<sequence length="58" mass="6339">MLFFKNRALWPVVARACNPSNRVVVAEGSRSLPPALSRTFKRATPSSELVHVLSTGDT</sequence>
<proteinExistence type="predicted"/>
<evidence type="ECO:0000313" key="2">
    <source>
        <dbReference type="Proteomes" id="UP000234681"/>
    </source>
</evidence>
<gene>
    <name evidence="1" type="ORF">rCG_45770</name>
</gene>
<accession>A6JTZ8</accession>
<organism evidence="1 2">
    <name type="scientific">Rattus norvegicus</name>
    <name type="common">Rat</name>
    <dbReference type="NCBI Taxonomy" id="10116"/>
    <lineage>
        <taxon>Eukaryota</taxon>
        <taxon>Metazoa</taxon>
        <taxon>Chordata</taxon>
        <taxon>Craniata</taxon>
        <taxon>Vertebrata</taxon>
        <taxon>Euteleostomi</taxon>
        <taxon>Mammalia</taxon>
        <taxon>Eutheria</taxon>
        <taxon>Euarchontoglires</taxon>
        <taxon>Glires</taxon>
        <taxon>Rodentia</taxon>
        <taxon>Myomorpha</taxon>
        <taxon>Muroidea</taxon>
        <taxon>Muridae</taxon>
        <taxon>Murinae</taxon>
        <taxon>Rattus</taxon>
    </lineage>
</organism>
<dbReference type="Proteomes" id="UP000234681">
    <property type="component" value="Chromosome 3"/>
</dbReference>
<reference evidence="1 2" key="1">
    <citation type="submission" date="2005-09" db="EMBL/GenBank/DDBJ databases">
        <authorList>
            <person name="Mural R.J."/>
            <person name="Li P.W."/>
            <person name="Adams M.D."/>
            <person name="Amanatides P.G."/>
            <person name="Baden-Tillson H."/>
            <person name="Barnstead M."/>
            <person name="Chin S.H."/>
            <person name="Dew I."/>
            <person name="Evans C.A."/>
            <person name="Ferriera S."/>
            <person name="Flanigan M."/>
            <person name="Fosler C."/>
            <person name="Glodek A."/>
            <person name="Gu Z."/>
            <person name="Holt R.A."/>
            <person name="Jennings D."/>
            <person name="Kraft C.L."/>
            <person name="Lu F."/>
            <person name="Nguyen T."/>
            <person name="Nusskern D.R."/>
            <person name="Pfannkoch C.M."/>
            <person name="Sitter C."/>
            <person name="Sutton G.G."/>
            <person name="Venter J.C."/>
            <person name="Wang Z."/>
            <person name="Woodage T."/>
            <person name="Zheng X.H."/>
            <person name="Zhong F."/>
        </authorList>
    </citation>
    <scope>NUCLEOTIDE SEQUENCE [LARGE SCALE GENOMIC DNA]</scope>
    <source>
        <strain>BN</strain>
        <strain evidence="2">Sprague-Dawley</strain>
    </source>
</reference>
<dbReference type="EMBL" id="CH474001">
    <property type="protein sequence ID" value="EDL93299.1"/>
    <property type="molecule type" value="Genomic_DNA"/>
</dbReference>
<name>A6JTZ8_RAT</name>
<dbReference type="AlphaFoldDB" id="A6JTZ8"/>